<evidence type="ECO:0000313" key="2">
    <source>
        <dbReference type="EMBL" id="CAH8226294.1"/>
    </source>
</evidence>
<keyword evidence="1" id="KW-1133">Transmembrane helix</keyword>
<accession>A0ABM9FPS8</accession>
<evidence type="ECO:0000256" key="1">
    <source>
        <dbReference type="SAM" id="Phobius"/>
    </source>
</evidence>
<evidence type="ECO:0000313" key="3">
    <source>
        <dbReference type="Proteomes" id="UP001152658"/>
    </source>
</evidence>
<name>A0ABM9FPS8_9VIBR</name>
<gene>
    <name evidence="2" type="ORF">VAE063_940302</name>
</gene>
<comment type="caution">
    <text evidence="2">The sequence shown here is derived from an EMBL/GenBank/DDBJ whole genome shotgun (WGS) entry which is preliminary data.</text>
</comment>
<organism evidence="2 3">
    <name type="scientific">Vibrio aestuarianus</name>
    <dbReference type="NCBI Taxonomy" id="28171"/>
    <lineage>
        <taxon>Bacteria</taxon>
        <taxon>Pseudomonadati</taxon>
        <taxon>Pseudomonadota</taxon>
        <taxon>Gammaproteobacteria</taxon>
        <taxon>Vibrionales</taxon>
        <taxon>Vibrionaceae</taxon>
        <taxon>Vibrio</taxon>
    </lineage>
</organism>
<protein>
    <submittedName>
        <fullName evidence="2">Uncharacterized protein</fullName>
    </submittedName>
</protein>
<keyword evidence="3" id="KW-1185">Reference proteome</keyword>
<sequence>MGCSTKGGWLLAPLRLGAGGGILTELSSVLVFASLVGVSALVTGLFMSFFTGSCLEVLVVFTMGFGLACGCGTTLFLGFAL</sequence>
<keyword evidence="1" id="KW-0472">Membrane</keyword>
<proteinExistence type="predicted"/>
<dbReference type="Proteomes" id="UP001152658">
    <property type="component" value="Unassembled WGS sequence"/>
</dbReference>
<dbReference type="EMBL" id="CALYLK010000135">
    <property type="protein sequence ID" value="CAH8226294.1"/>
    <property type="molecule type" value="Genomic_DNA"/>
</dbReference>
<feature type="transmembrane region" description="Helical" evidence="1">
    <location>
        <begin position="29"/>
        <end position="50"/>
    </location>
</feature>
<feature type="transmembrane region" description="Helical" evidence="1">
    <location>
        <begin position="57"/>
        <end position="80"/>
    </location>
</feature>
<reference evidence="2" key="1">
    <citation type="submission" date="2022-06" db="EMBL/GenBank/DDBJ databases">
        <authorList>
            <person name="Goudenege D."/>
            <person name="Le Roux F."/>
        </authorList>
    </citation>
    <scope>NUCLEOTIDE SEQUENCE</scope>
    <source>
        <strain evidence="2">12-063</strain>
    </source>
</reference>
<keyword evidence="1" id="KW-0812">Transmembrane</keyword>